<dbReference type="EMBL" id="LR215050">
    <property type="protein sequence ID" value="VEU83258.1"/>
    <property type="molecule type" value="Genomic_DNA"/>
</dbReference>
<gene>
    <name evidence="6" type="primary">adcA</name>
    <name evidence="6" type="ORF">NCTC10172_01333</name>
</gene>
<dbReference type="KEGG" id="ahk:NCTC10172_01333"/>
<name>A0A449BLE9_9MOLU</name>
<dbReference type="GO" id="GO:0030001">
    <property type="term" value="P:metal ion transport"/>
    <property type="evidence" value="ECO:0007669"/>
    <property type="project" value="InterPro"/>
</dbReference>
<dbReference type="InterPro" id="IPR006127">
    <property type="entry name" value="ZnuA-like"/>
</dbReference>
<feature type="chain" id="PRO_5019028240" evidence="5">
    <location>
        <begin position="20"/>
        <end position="307"/>
    </location>
</feature>
<dbReference type="AlphaFoldDB" id="A0A449BLE9"/>
<dbReference type="Gene3D" id="3.40.50.1980">
    <property type="entry name" value="Nitrogenase molybdenum iron protein domain"/>
    <property type="match status" value="2"/>
</dbReference>
<accession>A0A449BLE9</accession>
<dbReference type="PRINTS" id="PR00690">
    <property type="entry name" value="ADHESNFAMILY"/>
</dbReference>
<evidence type="ECO:0000256" key="2">
    <source>
        <dbReference type="ARBA" id="ARBA00022448"/>
    </source>
</evidence>
<keyword evidence="6" id="KW-0449">Lipoprotein</keyword>
<dbReference type="Proteomes" id="UP000290909">
    <property type="component" value="Chromosome"/>
</dbReference>
<dbReference type="PANTHER" id="PTHR42953">
    <property type="entry name" value="HIGH-AFFINITY ZINC UPTAKE SYSTEM PROTEIN ZNUA-RELATED"/>
    <property type="match status" value="1"/>
</dbReference>
<dbReference type="InterPro" id="IPR006129">
    <property type="entry name" value="AdhesinB"/>
</dbReference>
<keyword evidence="7" id="KW-1185">Reference proteome</keyword>
<evidence type="ECO:0000256" key="1">
    <source>
        <dbReference type="ARBA" id="ARBA00011028"/>
    </source>
</evidence>
<evidence type="ECO:0000256" key="3">
    <source>
        <dbReference type="ARBA" id="ARBA00022729"/>
    </source>
</evidence>
<dbReference type="SUPFAM" id="SSF53807">
    <property type="entry name" value="Helical backbone' metal receptor"/>
    <property type="match status" value="1"/>
</dbReference>
<keyword evidence="3 5" id="KW-0732">Signal</keyword>
<dbReference type="PANTHER" id="PTHR42953:SF3">
    <property type="entry name" value="HIGH-AFFINITY ZINC UPTAKE SYSTEM PROTEIN ZNUA"/>
    <property type="match status" value="1"/>
</dbReference>
<proteinExistence type="inferred from homology"/>
<sequence length="307" mass="35401">MKKLFIYLFILLSLFSLVACNGSNESEIIATSYIGYDFTRAIVKDTLNVKMITPAGTDFHHFEPTSKDLISIKKAEVFIYLGIEYDSWLNNEETLKTYVNKDALVISLSSFHVETEEEHTHEENHHDHVHGEHFWTDPMEAVHMIEALTESLIIKYPEHETTFNENSLSYINKLTLAVEAFENDLNEIQNKTIYYTGHMALEGFAEHFGLDIHALENTYQPGTDLTSEDLKAFVNEMKLNQIKFLFKEELATNNTAKTIETLLGYELTVYELHGYHTVTKTDFNQGITYHDLLLRNINYIKEALQNG</sequence>
<comment type="similarity">
    <text evidence="1 4">Belongs to the bacterial solute-binding protein 9 family.</text>
</comment>
<dbReference type="InterPro" id="IPR050492">
    <property type="entry name" value="Bact_metal-bind_prot9"/>
</dbReference>
<dbReference type="STRING" id="1408416.GCA_000702765_00496"/>
<evidence type="ECO:0000313" key="7">
    <source>
        <dbReference type="Proteomes" id="UP000290909"/>
    </source>
</evidence>
<evidence type="ECO:0000313" key="6">
    <source>
        <dbReference type="EMBL" id="VEU83258.1"/>
    </source>
</evidence>
<dbReference type="GO" id="GO:0007155">
    <property type="term" value="P:cell adhesion"/>
    <property type="evidence" value="ECO:0007669"/>
    <property type="project" value="InterPro"/>
</dbReference>
<keyword evidence="2 4" id="KW-0813">Transport</keyword>
<dbReference type="GO" id="GO:0046872">
    <property type="term" value="F:metal ion binding"/>
    <property type="evidence" value="ECO:0007669"/>
    <property type="project" value="InterPro"/>
</dbReference>
<dbReference type="PROSITE" id="PS51257">
    <property type="entry name" value="PROKAR_LIPOPROTEIN"/>
    <property type="match status" value="1"/>
</dbReference>
<dbReference type="PRINTS" id="PR00691">
    <property type="entry name" value="ADHESINB"/>
</dbReference>
<evidence type="ECO:0000256" key="5">
    <source>
        <dbReference type="SAM" id="SignalP"/>
    </source>
</evidence>
<organism evidence="6 7">
    <name type="scientific">Acholeplasma hippikon</name>
    <dbReference type="NCBI Taxonomy" id="264636"/>
    <lineage>
        <taxon>Bacteria</taxon>
        <taxon>Bacillati</taxon>
        <taxon>Mycoplasmatota</taxon>
        <taxon>Mollicutes</taxon>
        <taxon>Acholeplasmatales</taxon>
        <taxon>Acholeplasmataceae</taxon>
        <taxon>Acholeplasma</taxon>
    </lineage>
</organism>
<feature type="signal peptide" evidence="5">
    <location>
        <begin position="1"/>
        <end position="19"/>
    </location>
</feature>
<dbReference type="Pfam" id="PF01297">
    <property type="entry name" value="ZnuA"/>
    <property type="match status" value="1"/>
</dbReference>
<reference evidence="6 7" key="1">
    <citation type="submission" date="2019-01" db="EMBL/GenBank/DDBJ databases">
        <authorList>
            <consortium name="Pathogen Informatics"/>
        </authorList>
    </citation>
    <scope>NUCLEOTIDE SEQUENCE [LARGE SCALE GENOMIC DNA]</scope>
    <source>
        <strain evidence="6 7">NCTC10172</strain>
    </source>
</reference>
<dbReference type="RefSeq" id="WP_035368735.1">
    <property type="nucleotide sequence ID" value="NZ_LR215050.1"/>
</dbReference>
<protein>
    <submittedName>
        <fullName evidence="6">Probable zinc transport system zinc-binding lipoprotein AdcA</fullName>
    </submittedName>
</protein>
<evidence type="ECO:0000256" key="4">
    <source>
        <dbReference type="RuleBase" id="RU003512"/>
    </source>
</evidence>
<dbReference type="InterPro" id="IPR006128">
    <property type="entry name" value="Lipoprotein_PsaA-like"/>
</dbReference>